<dbReference type="OrthoDB" id="869379at2"/>
<keyword evidence="3" id="KW-0256">Endoplasmic reticulum</keyword>
<reference evidence="7" key="1">
    <citation type="submission" date="2018-05" db="EMBL/GenBank/DDBJ databases">
        <authorList>
            <person name="Nie L."/>
        </authorList>
    </citation>
    <scope>NUCLEOTIDE SEQUENCE [LARGE SCALE GENOMIC DNA]</scope>
    <source>
        <strain evidence="7">NL</strain>
    </source>
</reference>
<evidence type="ECO:0000313" key="7">
    <source>
        <dbReference type="Proteomes" id="UP000248553"/>
    </source>
</evidence>
<comment type="subcellular location">
    <subcellularLocation>
        <location evidence="1">Endoplasmic reticulum</location>
    </subcellularLocation>
    <subcellularLocation>
        <location evidence="2">Membrane</location>
    </subcellularLocation>
</comment>
<feature type="domain" description="DUF676" evidence="5">
    <location>
        <begin position="122"/>
        <end position="217"/>
    </location>
</feature>
<keyword evidence="6" id="KW-0378">Hydrolase</keyword>
<evidence type="ECO:0000259" key="5">
    <source>
        <dbReference type="Pfam" id="PF05057"/>
    </source>
</evidence>
<dbReference type="SUPFAM" id="SSF53474">
    <property type="entry name" value="alpha/beta-Hydrolases"/>
    <property type="match status" value="1"/>
</dbReference>
<dbReference type="GO" id="GO:0016020">
    <property type="term" value="C:membrane"/>
    <property type="evidence" value="ECO:0007669"/>
    <property type="project" value="UniProtKB-SubCell"/>
</dbReference>
<evidence type="ECO:0000256" key="1">
    <source>
        <dbReference type="ARBA" id="ARBA00004240"/>
    </source>
</evidence>
<dbReference type="AlphaFoldDB" id="A0A328BEC9"/>
<dbReference type="Gene3D" id="3.40.50.1820">
    <property type="entry name" value="alpha/beta hydrolase"/>
    <property type="match status" value="1"/>
</dbReference>
<accession>A0A328BEC9</accession>
<keyword evidence="7" id="KW-1185">Reference proteome</keyword>
<evidence type="ECO:0000256" key="2">
    <source>
        <dbReference type="ARBA" id="ARBA00004370"/>
    </source>
</evidence>
<proteinExistence type="predicted"/>
<organism evidence="6 7">
    <name type="scientific">Hymenobacter edaphi</name>
    <dbReference type="NCBI Taxonomy" id="2211146"/>
    <lineage>
        <taxon>Bacteria</taxon>
        <taxon>Pseudomonadati</taxon>
        <taxon>Bacteroidota</taxon>
        <taxon>Cytophagia</taxon>
        <taxon>Cytophagales</taxon>
        <taxon>Hymenobacteraceae</taxon>
        <taxon>Hymenobacter</taxon>
    </lineage>
</organism>
<dbReference type="InterPro" id="IPR052374">
    <property type="entry name" value="SERAC1"/>
</dbReference>
<keyword evidence="4" id="KW-0472">Membrane</keyword>
<dbReference type="EMBL" id="QHKM01000005">
    <property type="protein sequence ID" value="RAK65099.1"/>
    <property type="molecule type" value="Genomic_DNA"/>
</dbReference>
<dbReference type="InterPro" id="IPR029058">
    <property type="entry name" value="AB_hydrolase_fold"/>
</dbReference>
<evidence type="ECO:0000256" key="4">
    <source>
        <dbReference type="ARBA" id="ARBA00023136"/>
    </source>
</evidence>
<dbReference type="Pfam" id="PF05057">
    <property type="entry name" value="DUF676"/>
    <property type="match status" value="1"/>
</dbReference>
<dbReference type="PANTHER" id="PTHR48182">
    <property type="entry name" value="PROTEIN SERAC1"/>
    <property type="match status" value="1"/>
</dbReference>
<comment type="caution">
    <text evidence="6">The sequence shown here is derived from an EMBL/GenBank/DDBJ whole genome shotgun (WGS) entry which is preliminary data.</text>
</comment>
<protein>
    <submittedName>
        <fullName evidence="6">Alpha/beta hydrolase</fullName>
    </submittedName>
</protein>
<evidence type="ECO:0000313" key="6">
    <source>
        <dbReference type="EMBL" id="RAK65099.1"/>
    </source>
</evidence>
<dbReference type="Proteomes" id="UP000248553">
    <property type="component" value="Unassembled WGS sequence"/>
</dbReference>
<name>A0A328BEC9_9BACT</name>
<dbReference type="PANTHER" id="PTHR48182:SF2">
    <property type="entry name" value="PROTEIN SERAC1"/>
    <property type="match status" value="1"/>
</dbReference>
<sequence length="394" mass="43426">MTNGLNNLFAQRLHPSKLAQEAPGALPSLPMTQDSSAHKVSRWQRTTGALRRAATAPFAGLEALRQTGRSYRHFLLPALNGAIGDQLALRGDQRAIRLSFRRHDADVPAIDLDLTDGPRPTVVFVHGLMGDEHIWQTGPSGLLRYGPRLAADLPHVRCLYVRYNTGRHISENGRALHQLLTQLLQAWPDAVTDLTLVGHSMGGLVIRSAGYYASEELRQAREAAADSAAAAPWLTYLRQVFLLGVPNEGSFLEQHSFLTALALRRFDLRLARLLADTIDRRSSGIRDLRHARLVDEDWQNPHADDLLPPRTKVPPLPGVQYHVLAASLLKNAESALAQYFGDGLVGGHSATGSVFRRAEQVHVRIFPRQHHGTLLADADVYEYIRARLAGTALA</sequence>
<dbReference type="InterPro" id="IPR007751">
    <property type="entry name" value="DUF676_lipase-like"/>
</dbReference>
<evidence type="ECO:0000256" key="3">
    <source>
        <dbReference type="ARBA" id="ARBA00022824"/>
    </source>
</evidence>
<gene>
    <name evidence="6" type="ORF">DLM85_16275</name>
</gene>
<dbReference type="GO" id="GO:0016787">
    <property type="term" value="F:hydrolase activity"/>
    <property type="evidence" value="ECO:0007669"/>
    <property type="project" value="UniProtKB-KW"/>
</dbReference>